<proteinExistence type="predicted"/>
<keyword evidence="4" id="KW-1185">Reference proteome</keyword>
<dbReference type="PANTHER" id="PTHR46517">
    <property type="entry name" value="FRUCTOSE-2,6-BISPHOSPHATASE TIGAR"/>
    <property type="match status" value="1"/>
</dbReference>
<dbReference type="SMART" id="SM00855">
    <property type="entry name" value="PGAM"/>
    <property type="match status" value="1"/>
</dbReference>
<evidence type="ECO:0000313" key="3">
    <source>
        <dbReference type="EMBL" id="MFD0929047.1"/>
    </source>
</evidence>
<gene>
    <name evidence="3" type="primary">cobC</name>
    <name evidence="3" type="ORF">ACFQ1T_04560</name>
</gene>
<dbReference type="EMBL" id="JBHTJW010000002">
    <property type="protein sequence ID" value="MFD0929047.1"/>
    <property type="molecule type" value="Genomic_DNA"/>
</dbReference>
<dbReference type="CDD" id="cd07067">
    <property type="entry name" value="HP_PGM_like"/>
    <property type="match status" value="1"/>
</dbReference>
<dbReference type="SUPFAM" id="SSF53254">
    <property type="entry name" value="Phosphoglycerate mutase-like"/>
    <property type="match status" value="1"/>
</dbReference>
<keyword evidence="1 3" id="KW-0378">Hydrolase</keyword>
<accession>A0ABW3GG64</accession>
<dbReference type="InterPro" id="IPR029033">
    <property type="entry name" value="His_PPase_superfam"/>
</dbReference>
<dbReference type="InterPro" id="IPR051695">
    <property type="entry name" value="Phosphoglycerate_Mutase"/>
</dbReference>
<dbReference type="EC" id="3.1.3.73" evidence="2"/>
<dbReference type="GO" id="GO:0043755">
    <property type="term" value="F:alpha-ribazole phosphatase activity"/>
    <property type="evidence" value="ECO:0007669"/>
    <property type="project" value="UniProtKB-EC"/>
</dbReference>
<dbReference type="PANTHER" id="PTHR46517:SF1">
    <property type="entry name" value="FRUCTOSE-2,6-BISPHOSPHATASE TIGAR"/>
    <property type="match status" value="1"/>
</dbReference>
<dbReference type="Pfam" id="PF00300">
    <property type="entry name" value="His_Phos_1"/>
    <property type="match status" value="1"/>
</dbReference>
<dbReference type="RefSeq" id="WP_275357761.1">
    <property type="nucleotide sequence ID" value="NZ_JBHTJW010000002.1"/>
</dbReference>
<evidence type="ECO:0000256" key="1">
    <source>
        <dbReference type="ARBA" id="ARBA00022801"/>
    </source>
</evidence>
<dbReference type="Gene3D" id="3.40.50.1240">
    <property type="entry name" value="Phosphoglycerate mutase-like"/>
    <property type="match status" value="1"/>
</dbReference>
<name>A0ABW3GG64_9PROT</name>
<evidence type="ECO:0000256" key="2">
    <source>
        <dbReference type="NCBIfam" id="TIGR03162"/>
    </source>
</evidence>
<dbReference type="NCBIfam" id="TIGR03162">
    <property type="entry name" value="ribazole_cobC"/>
    <property type="match status" value="1"/>
</dbReference>
<organism evidence="3 4">
    <name type="scientific">Methylophilus glucosoxydans</name>
    <dbReference type="NCBI Taxonomy" id="752553"/>
    <lineage>
        <taxon>Bacteria</taxon>
        <taxon>Pseudomonadati</taxon>
        <taxon>Pseudomonadota</taxon>
        <taxon>Betaproteobacteria</taxon>
        <taxon>Nitrosomonadales</taxon>
        <taxon>Methylophilaceae</taxon>
        <taxon>Methylophilus</taxon>
    </lineage>
</organism>
<comment type="caution">
    <text evidence="3">The sequence shown here is derived from an EMBL/GenBank/DDBJ whole genome shotgun (WGS) entry which is preliminary data.</text>
</comment>
<protein>
    <recommendedName>
        <fullName evidence="2">Alpha-ribazole phosphatase</fullName>
        <ecNumber evidence="2">3.1.3.73</ecNumber>
    </recommendedName>
</protein>
<dbReference type="InterPro" id="IPR017578">
    <property type="entry name" value="Ribazole_CobC"/>
</dbReference>
<sequence length="193" mass="21858">MKLTLVRHTSLQIAEGICYGQSDVDVSANFHHELASVQQKLQADAFHALYTSPLQRCHKLALGLAHGLGHAGDIQADVRLKELHFGEWEMQAWNDIPRERFDVWAKNYAELSPPQGETFAQLQARGVDFLQEIQARHAGEHVLVVTHGGMIRALIAHVLNMQLKGLFRLHIDYASLTRMEFFGEIPKITFVNR</sequence>
<evidence type="ECO:0000313" key="4">
    <source>
        <dbReference type="Proteomes" id="UP001597106"/>
    </source>
</evidence>
<dbReference type="InterPro" id="IPR013078">
    <property type="entry name" value="His_Pase_superF_clade-1"/>
</dbReference>
<dbReference type="Proteomes" id="UP001597106">
    <property type="component" value="Unassembled WGS sequence"/>
</dbReference>
<reference evidence="4" key="1">
    <citation type="journal article" date="2019" name="Int. J. Syst. Evol. Microbiol.">
        <title>The Global Catalogue of Microorganisms (GCM) 10K type strain sequencing project: providing services to taxonomists for standard genome sequencing and annotation.</title>
        <authorList>
            <consortium name="The Broad Institute Genomics Platform"/>
            <consortium name="The Broad Institute Genome Sequencing Center for Infectious Disease"/>
            <person name="Wu L."/>
            <person name="Ma J."/>
        </authorList>
    </citation>
    <scope>NUCLEOTIDE SEQUENCE [LARGE SCALE GENOMIC DNA]</scope>
    <source>
        <strain evidence="4">CCUG 59685</strain>
    </source>
</reference>